<name>A0A3P6FS90_BRAOL</name>
<keyword evidence="1" id="KW-0812">Transmembrane</keyword>
<reference evidence="2" key="1">
    <citation type="submission" date="2018-11" db="EMBL/GenBank/DDBJ databases">
        <authorList>
            <consortium name="Genoscope - CEA"/>
            <person name="William W."/>
        </authorList>
    </citation>
    <scope>NUCLEOTIDE SEQUENCE</scope>
</reference>
<dbReference type="EMBL" id="LR031879">
    <property type="protein sequence ID" value="VDD55858.1"/>
    <property type="molecule type" value="Genomic_DNA"/>
</dbReference>
<sequence length="163" mass="18904">MKNRVLYSWFLGSANLVNNWAYHGIWPDISYRTVRTRDYMLSFVSSPEKKEIESGDGYSEAIFTAATDGAPVIAVQAWMVLSDFPWSSICSREAEPTTHPSIGRWVLLLFFLLGLLLFTYEDDMHVQSDHHLLLELYISYCLLPFEHYIRLLFSFLMEPTHGK</sequence>
<gene>
    <name evidence="2" type="ORF">BOLC8T49087H</name>
</gene>
<organism evidence="2">
    <name type="scientific">Brassica oleracea</name>
    <name type="common">Wild cabbage</name>
    <dbReference type="NCBI Taxonomy" id="3712"/>
    <lineage>
        <taxon>Eukaryota</taxon>
        <taxon>Viridiplantae</taxon>
        <taxon>Streptophyta</taxon>
        <taxon>Embryophyta</taxon>
        <taxon>Tracheophyta</taxon>
        <taxon>Spermatophyta</taxon>
        <taxon>Magnoliopsida</taxon>
        <taxon>eudicotyledons</taxon>
        <taxon>Gunneridae</taxon>
        <taxon>Pentapetalae</taxon>
        <taxon>rosids</taxon>
        <taxon>malvids</taxon>
        <taxon>Brassicales</taxon>
        <taxon>Brassicaceae</taxon>
        <taxon>Brassiceae</taxon>
        <taxon>Brassica</taxon>
    </lineage>
</organism>
<protein>
    <submittedName>
        <fullName evidence="2">Uncharacterized protein</fullName>
    </submittedName>
</protein>
<accession>A0A3P6FS90</accession>
<evidence type="ECO:0000256" key="1">
    <source>
        <dbReference type="SAM" id="Phobius"/>
    </source>
</evidence>
<evidence type="ECO:0000313" key="2">
    <source>
        <dbReference type="EMBL" id="VDD55858.1"/>
    </source>
</evidence>
<keyword evidence="1" id="KW-0472">Membrane</keyword>
<feature type="transmembrane region" description="Helical" evidence="1">
    <location>
        <begin position="102"/>
        <end position="120"/>
    </location>
</feature>
<keyword evidence="1" id="KW-1133">Transmembrane helix</keyword>
<proteinExistence type="predicted"/>
<dbReference type="AlphaFoldDB" id="A0A3P6FS90"/>